<dbReference type="FunFam" id="3.40.1010.10:FF:000001">
    <property type="entry name" value="Siroheme synthase"/>
    <property type="match status" value="1"/>
</dbReference>
<dbReference type="FunFam" id="3.40.50.10090:FF:000001">
    <property type="entry name" value="Bifunctional uroporphyrinogen-III C-methyltransferase/uroporphyrinogen-III synthase"/>
    <property type="match status" value="1"/>
</dbReference>
<dbReference type="InterPro" id="IPR003043">
    <property type="entry name" value="Uropor_MeTrfase_CS"/>
</dbReference>
<evidence type="ECO:0000256" key="1">
    <source>
        <dbReference type="ARBA" id="ARBA00005879"/>
    </source>
</evidence>
<dbReference type="NCBIfam" id="TIGR01469">
    <property type="entry name" value="cobA_cysG_Cterm"/>
    <property type="match status" value="1"/>
</dbReference>
<dbReference type="Pfam" id="PF00590">
    <property type="entry name" value="TP_methylase"/>
    <property type="match status" value="1"/>
</dbReference>
<dbReference type="InterPro" id="IPR050161">
    <property type="entry name" value="Siro_Cobalamin_biosynth"/>
</dbReference>
<dbReference type="PANTHER" id="PTHR45790:SF3">
    <property type="entry name" value="S-ADENOSYL-L-METHIONINE-DEPENDENT UROPORPHYRINOGEN III METHYLTRANSFERASE, CHLOROPLASTIC"/>
    <property type="match status" value="1"/>
</dbReference>
<dbReference type="Gene3D" id="3.40.50.10090">
    <property type="match status" value="2"/>
</dbReference>
<evidence type="ECO:0000256" key="2">
    <source>
        <dbReference type="ARBA" id="ARBA00012162"/>
    </source>
</evidence>
<keyword evidence="6" id="KW-0949">S-adenosyl-L-methionine</keyword>
<dbReference type="OrthoDB" id="9815856at2"/>
<protein>
    <recommendedName>
        <fullName evidence="2">uroporphyrinogen-III C-methyltransferase</fullName>
        <ecNumber evidence="2">2.1.1.107</ecNumber>
    </recommendedName>
</protein>
<organism evidence="13 14">
    <name type="scientific">Desulfacinum hydrothermale DSM 13146</name>
    <dbReference type="NCBI Taxonomy" id="1121390"/>
    <lineage>
        <taxon>Bacteria</taxon>
        <taxon>Pseudomonadati</taxon>
        <taxon>Thermodesulfobacteriota</taxon>
        <taxon>Syntrophobacteria</taxon>
        <taxon>Syntrophobacterales</taxon>
        <taxon>Syntrophobacteraceae</taxon>
        <taxon>Desulfacinum</taxon>
    </lineage>
</organism>
<dbReference type="PROSITE" id="PS00840">
    <property type="entry name" value="SUMT_2"/>
    <property type="match status" value="1"/>
</dbReference>
<feature type="domain" description="Tetrapyrrole methylase" evidence="11">
    <location>
        <begin position="5"/>
        <end position="216"/>
    </location>
</feature>
<dbReference type="UniPathway" id="UPA00262">
    <property type="reaction ID" value="UER00211"/>
</dbReference>
<evidence type="ECO:0000256" key="4">
    <source>
        <dbReference type="ARBA" id="ARBA00022603"/>
    </source>
</evidence>
<dbReference type="InterPro" id="IPR006366">
    <property type="entry name" value="CobA/CysG_C"/>
</dbReference>
<dbReference type="Gene3D" id="3.40.1010.10">
    <property type="entry name" value="Cobalt-precorrin-4 Transmethylase, Domain 1"/>
    <property type="match status" value="1"/>
</dbReference>
<dbReference type="NCBIfam" id="NF004790">
    <property type="entry name" value="PRK06136.1"/>
    <property type="match status" value="1"/>
</dbReference>
<evidence type="ECO:0000313" key="14">
    <source>
        <dbReference type="Proteomes" id="UP000192783"/>
    </source>
</evidence>
<dbReference type="InterPro" id="IPR003754">
    <property type="entry name" value="4pyrrol_synth_uPrphyn_synth"/>
</dbReference>
<dbReference type="InterPro" id="IPR036108">
    <property type="entry name" value="4pyrrol_syn_uPrphyn_synt_sf"/>
</dbReference>
<dbReference type="EC" id="2.1.1.107" evidence="2"/>
<evidence type="ECO:0000256" key="6">
    <source>
        <dbReference type="ARBA" id="ARBA00022691"/>
    </source>
</evidence>
<evidence type="ECO:0000256" key="3">
    <source>
        <dbReference type="ARBA" id="ARBA00022573"/>
    </source>
</evidence>
<dbReference type="InterPro" id="IPR014776">
    <property type="entry name" value="4pyrrole_Mease_sub2"/>
</dbReference>
<evidence type="ECO:0000313" key="13">
    <source>
        <dbReference type="EMBL" id="SMC27717.1"/>
    </source>
</evidence>
<dbReference type="FunFam" id="3.30.950.10:FF:000001">
    <property type="entry name" value="Siroheme synthase"/>
    <property type="match status" value="1"/>
</dbReference>
<dbReference type="InterPro" id="IPR035996">
    <property type="entry name" value="4pyrrol_Methylase_sf"/>
</dbReference>
<evidence type="ECO:0000256" key="8">
    <source>
        <dbReference type="ARBA" id="ARBA00025705"/>
    </source>
</evidence>
<name>A0A1W1XUZ8_9BACT</name>
<evidence type="ECO:0000259" key="11">
    <source>
        <dbReference type="Pfam" id="PF00590"/>
    </source>
</evidence>
<dbReference type="CDD" id="cd11642">
    <property type="entry name" value="SUMT"/>
    <property type="match status" value="1"/>
</dbReference>
<reference evidence="13 14" key="1">
    <citation type="submission" date="2017-04" db="EMBL/GenBank/DDBJ databases">
        <authorList>
            <person name="Afonso C.L."/>
            <person name="Miller P.J."/>
            <person name="Scott M.A."/>
            <person name="Spackman E."/>
            <person name="Goraichik I."/>
            <person name="Dimitrov K.M."/>
            <person name="Suarez D.L."/>
            <person name="Swayne D.E."/>
        </authorList>
    </citation>
    <scope>NUCLEOTIDE SEQUENCE [LARGE SCALE GENOMIC DNA]</scope>
    <source>
        <strain evidence="13 14">DSM 13146</strain>
    </source>
</reference>
<evidence type="ECO:0000256" key="5">
    <source>
        <dbReference type="ARBA" id="ARBA00022679"/>
    </source>
</evidence>
<dbReference type="Gene3D" id="3.30.950.10">
    <property type="entry name" value="Methyltransferase, Cobalt-precorrin-4 Transmethylase, Domain 2"/>
    <property type="match status" value="1"/>
</dbReference>
<dbReference type="CDD" id="cd06578">
    <property type="entry name" value="HemD"/>
    <property type="match status" value="1"/>
</dbReference>
<feature type="domain" description="Tetrapyrrole biosynthesis uroporphyrinogen III synthase" evidence="12">
    <location>
        <begin position="267"/>
        <end position="496"/>
    </location>
</feature>
<dbReference type="InterPro" id="IPR000878">
    <property type="entry name" value="4pyrrol_Mease"/>
</dbReference>
<dbReference type="InterPro" id="IPR014777">
    <property type="entry name" value="4pyrrole_Mease_sub1"/>
</dbReference>
<keyword evidence="14" id="KW-1185">Reference proteome</keyword>
<sequence length="509" mass="55290">MKKGKVYLVGAGPGDPGLFTLRGVEVLRKAEVVVYDFLANEELLAFAPAHAERIYVGKKGGDHTLSQEGINRLLVEKGRHHVVVRLKGGDPFVFGRGGEEAQELVAAGIDFEVVPGVSAAVAVPAYAGIPLSHRDHTASMAFITGHERADSQESKIDWSKLATAVGTLVFFMGVKNLPEITARLMEYGRSPETPVAVIRWGTTPEQRTVTGTLRDVADRVRDAGLKPPALIVVGEVVRLRDQLNWFERRPLFGRTVVVTRAREQASDFKKLLEEKGARCVEFPTIRIVPPASWEPLDRALAELQTYDWVIFTSVNGVRLFMDRLQETGRDVRALAGLKLAAIGPKTAQALKARGLRLDVVPGEYRAEGILQAMGAQSVQGARVLLPRAKVAREVLPETLRQWGAHVDVVPAYETVLPQEGSDAVAEMLREGRVDVVTFTSSSTVTNLIQVLAAHDPVQLLQKTTVACIGPVTADTARAHGIEVQVVAEEYTLTGLVNALCDHLAGQKAV</sequence>
<evidence type="ECO:0000256" key="9">
    <source>
        <dbReference type="ARBA" id="ARBA00060548"/>
    </source>
</evidence>
<comment type="pathway">
    <text evidence="8">Porphyrin-containing compound metabolism; siroheme biosynthesis; precorrin-2 from uroporphyrinogen III: step 1/1.</text>
</comment>
<dbReference type="Proteomes" id="UP000192783">
    <property type="component" value="Unassembled WGS sequence"/>
</dbReference>
<comment type="similarity">
    <text evidence="1 10">Belongs to the precorrin methyltransferase family.</text>
</comment>
<dbReference type="GO" id="GO:0032259">
    <property type="term" value="P:methylation"/>
    <property type="evidence" value="ECO:0007669"/>
    <property type="project" value="UniProtKB-KW"/>
</dbReference>
<dbReference type="EMBL" id="FWXF01000023">
    <property type="protein sequence ID" value="SMC27717.1"/>
    <property type="molecule type" value="Genomic_DNA"/>
</dbReference>
<dbReference type="PANTHER" id="PTHR45790">
    <property type="entry name" value="SIROHEME SYNTHASE-RELATED"/>
    <property type="match status" value="1"/>
</dbReference>
<proteinExistence type="inferred from homology"/>
<gene>
    <name evidence="13" type="ORF">SAMN02746041_03048</name>
</gene>
<dbReference type="RefSeq" id="WP_084058940.1">
    <property type="nucleotide sequence ID" value="NZ_FWXF01000023.1"/>
</dbReference>
<dbReference type="GO" id="GO:0004851">
    <property type="term" value="F:uroporphyrin-III C-methyltransferase activity"/>
    <property type="evidence" value="ECO:0007669"/>
    <property type="project" value="UniProtKB-EC"/>
</dbReference>
<evidence type="ECO:0000256" key="7">
    <source>
        <dbReference type="ARBA" id="ARBA00023244"/>
    </source>
</evidence>
<accession>A0A1W1XUZ8</accession>
<dbReference type="STRING" id="1121390.SAMN02746041_03048"/>
<keyword evidence="4 10" id="KW-0489">Methyltransferase</keyword>
<dbReference type="GO" id="GO:0019354">
    <property type="term" value="P:siroheme biosynthetic process"/>
    <property type="evidence" value="ECO:0007669"/>
    <property type="project" value="UniProtKB-UniPathway"/>
</dbReference>
<dbReference type="AlphaFoldDB" id="A0A1W1XUZ8"/>
<evidence type="ECO:0000256" key="10">
    <source>
        <dbReference type="RuleBase" id="RU003960"/>
    </source>
</evidence>
<keyword evidence="3" id="KW-0169">Cobalamin biosynthesis</keyword>
<evidence type="ECO:0000259" key="12">
    <source>
        <dbReference type="Pfam" id="PF02602"/>
    </source>
</evidence>
<dbReference type="GO" id="GO:0009236">
    <property type="term" value="P:cobalamin biosynthetic process"/>
    <property type="evidence" value="ECO:0007669"/>
    <property type="project" value="UniProtKB-KW"/>
</dbReference>
<dbReference type="GO" id="GO:0004852">
    <property type="term" value="F:uroporphyrinogen-III synthase activity"/>
    <property type="evidence" value="ECO:0007669"/>
    <property type="project" value="InterPro"/>
</dbReference>
<dbReference type="SUPFAM" id="SSF69618">
    <property type="entry name" value="HemD-like"/>
    <property type="match status" value="1"/>
</dbReference>
<dbReference type="Pfam" id="PF02602">
    <property type="entry name" value="HEM4"/>
    <property type="match status" value="1"/>
</dbReference>
<keyword evidence="5 10" id="KW-0808">Transferase</keyword>
<comment type="pathway">
    <text evidence="9">Cofactor biosynthesis; adenosylcobalamin biosynthesis; precorrin-2 from uroporphyrinogen III: step 1/1.</text>
</comment>
<keyword evidence="7" id="KW-0627">Porphyrin biosynthesis</keyword>
<dbReference type="SUPFAM" id="SSF53790">
    <property type="entry name" value="Tetrapyrrole methylase"/>
    <property type="match status" value="1"/>
</dbReference>